<dbReference type="InterPro" id="IPR036393">
    <property type="entry name" value="AceGlu_kinase-like_sf"/>
</dbReference>
<proteinExistence type="inferred from homology"/>
<keyword evidence="6" id="KW-0963">Cytoplasm</keyword>
<evidence type="ECO:0000256" key="5">
    <source>
        <dbReference type="ARBA" id="ARBA00016403"/>
    </source>
</evidence>
<dbReference type="AlphaFoldDB" id="A0A0F9UBY9"/>
<dbReference type="Pfam" id="PF00696">
    <property type="entry name" value="AA_kinase"/>
    <property type="match status" value="1"/>
</dbReference>
<dbReference type="GO" id="GO:0006225">
    <property type="term" value="P:UDP biosynthetic process"/>
    <property type="evidence" value="ECO:0007669"/>
    <property type="project" value="TreeGrafter"/>
</dbReference>
<evidence type="ECO:0000256" key="11">
    <source>
        <dbReference type="ARBA" id="ARBA00022975"/>
    </source>
</evidence>
<organism evidence="15">
    <name type="scientific">marine sediment metagenome</name>
    <dbReference type="NCBI Taxonomy" id="412755"/>
    <lineage>
        <taxon>unclassified sequences</taxon>
        <taxon>metagenomes</taxon>
        <taxon>ecological metagenomes</taxon>
    </lineage>
</organism>
<evidence type="ECO:0000256" key="13">
    <source>
        <dbReference type="ARBA" id="ARBA00047767"/>
    </source>
</evidence>
<dbReference type="GO" id="GO:0005737">
    <property type="term" value="C:cytoplasm"/>
    <property type="evidence" value="ECO:0007669"/>
    <property type="project" value="UniProtKB-SubCell"/>
</dbReference>
<dbReference type="SUPFAM" id="SSF53633">
    <property type="entry name" value="Carbamate kinase-like"/>
    <property type="match status" value="1"/>
</dbReference>
<evidence type="ECO:0000256" key="1">
    <source>
        <dbReference type="ARBA" id="ARBA00004496"/>
    </source>
</evidence>
<evidence type="ECO:0000256" key="4">
    <source>
        <dbReference type="ARBA" id="ARBA00012899"/>
    </source>
</evidence>
<feature type="domain" description="Aspartate/glutamate/uridylate kinase" evidence="14">
    <location>
        <begin position="8"/>
        <end position="218"/>
    </location>
</feature>
<keyword evidence="11" id="KW-0665">Pyrimidine biosynthesis</keyword>
<evidence type="ECO:0000256" key="12">
    <source>
        <dbReference type="ARBA" id="ARBA00032092"/>
    </source>
</evidence>
<dbReference type="PIRSF" id="PIRSF005650">
    <property type="entry name" value="Uridylate_kin"/>
    <property type="match status" value="1"/>
</dbReference>
<dbReference type="Gene3D" id="3.40.1160.10">
    <property type="entry name" value="Acetylglutamate kinase-like"/>
    <property type="match status" value="1"/>
</dbReference>
<comment type="subcellular location">
    <subcellularLocation>
        <location evidence="1">Cytoplasm</location>
    </subcellularLocation>
</comment>
<dbReference type="InterPro" id="IPR015963">
    <property type="entry name" value="Uridylate_kinase_bac"/>
</dbReference>
<evidence type="ECO:0000256" key="2">
    <source>
        <dbReference type="ARBA" id="ARBA00004791"/>
    </source>
</evidence>
<dbReference type="GO" id="GO:0044210">
    <property type="term" value="P:'de novo' CTP biosynthetic process"/>
    <property type="evidence" value="ECO:0007669"/>
    <property type="project" value="UniProtKB-UniPathway"/>
</dbReference>
<dbReference type="GO" id="GO:0005524">
    <property type="term" value="F:ATP binding"/>
    <property type="evidence" value="ECO:0007669"/>
    <property type="project" value="UniProtKB-KW"/>
</dbReference>
<evidence type="ECO:0000256" key="6">
    <source>
        <dbReference type="ARBA" id="ARBA00022490"/>
    </source>
</evidence>
<dbReference type="GO" id="GO:0033862">
    <property type="term" value="F:UMP kinase activity"/>
    <property type="evidence" value="ECO:0007669"/>
    <property type="project" value="UniProtKB-EC"/>
</dbReference>
<dbReference type="PANTHER" id="PTHR42833:SF4">
    <property type="entry name" value="URIDYLATE KINASE PUMPKIN, CHLOROPLASTIC"/>
    <property type="match status" value="1"/>
</dbReference>
<protein>
    <recommendedName>
        <fullName evidence="5">Uridylate kinase</fullName>
        <ecNumber evidence="4">2.7.4.22</ecNumber>
    </recommendedName>
    <alternativeName>
        <fullName evidence="12">Uridine monophosphate kinase</fullName>
    </alternativeName>
</protein>
<evidence type="ECO:0000259" key="14">
    <source>
        <dbReference type="Pfam" id="PF00696"/>
    </source>
</evidence>
<comment type="caution">
    <text evidence="15">The sequence shown here is derived from an EMBL/GenBank/DDBJ whole genome shotgun (WGS) entry which is preliminary data.</text>
</comment>
<evidence type="ECO:0000256" key="3">
    <source>
        <dbReference type="ARBA" id="ARBA00007614"/>
    </source>
</evidence>
<dbReference type="UniPathway" id="UPA00159">
    <property type="reaction ID" value="UER00275"/>
</dbReference>
<reference evidence="15" key="1">
    <citation type="journal article" date="2015" name="Nature">
        <title>Complex archaea that bridge the gap between prokaryotes and eukaryotes.</title>
        <authorList>
            <person name="Spang A."/>
            <person name="Saw J.H."/>
            <person name="Jorgensen S.L."/>
            <person name="Zaremba-Niedzwiedzka K."/>
            <person name="Martijn J."/>
            <person name="Lind A.E."/>
            <person name="van Eijk R."/>
            <person name="Schleper C."/>
            <person name="Guy L."/>
            <person name="Ettema T.J."/>
        </authorList>
    </citation>
    <scope>NUCLEOTIDE SEQUENCE</scope>
</reference>
<dbReference type="NCBIfam" id="TIGR02075">
    <property type="entry name" value="pyrH_bact"/>
    <property type="match status" value="1"/>
</dbReference>
<evidence type="ECO:0000313" key="15">
    <source>
        <dbReference type="EMBL" id="KKN84862.1"/>
    </source>
</evidence>
<comment type="catalytic activity">
    <reaction evidence="13">
        <text>UMP + ATP = UDP + ADP</text>
        <dbReference type="Rhea" id="RHEA:24400"/>
        <dbReference type="ChEBI" id="CHEBI:30616"/>
        <dbReference type="ChEBI" id="CHEBI:57865"/>
        <dbReference type="ChEBI" id="CHEBI:58223"/>
        <dbReference type="ChEBI" id="CHEBI:456216"/>
        <dbReference type="EC" id="2.7.4.22"/>
    </reaction>
</comment>
<dbReference type="FunFam" id="3.40.1160.10:FF:000001">
    <property type="entry name" value="Uridylate kinase"/>
    <property type="match status" value="1"/>
</dbReference>
<comment type="pathway">
    <text evidence="2">Pyrimidine metabolism; CTP biosynthesis via de novo pathway; UDP from UMP (UMPK route): step 1/1.</text>
</comment>
<dbReference type="CDD" id="cd04254">
    <property type="entry name" value="AAK_UMPK-PyrH-Ec"/>
    <property type="match status" value="1"/>
</dbReference>
<dbReference type="HAMAP" id="MF_01220_B">
    <property type="entry name" value="PyrH_B"/>
    <property type="match status" value="1"/>
</dbReference>
<evidence type="ECO:0000256" key="7">
    <source>
        <dbReference type="ARBA" id="ARBA00022679"/>
    </source>
</evidence>
<dbReference type="EC" id="2.7.4.22" evidence="4"/>
<name>A0A0F9UBY9_9ZZZZ</name>
<sequence>MPSEPRYKRVVVKLSGEALAAPDRGGVDADAVEAIVDQFAQAATLGVQIAIVIGGGNFIRGRQLADNPHIGRVTADYMGMLATTINALALRDALESRGLPATVLGGLAIETVVDPVDIRRADEHLQAGRILVLAGGTGRPFFTTDTCAALRACELGADVVLKATKVDGVFDSDPNTNPNAKRFDRLTYEKVIADKLGVMDLTAVSLCMDNNVPIIVFDLFAPGALAAAVGGKDIGTVIGA</sequence>
<evidence type="ECO:0000256" key="9">
    <source>
        <dbReference type="ARBA" id="ARBA00022777"/>
    </source>
</evidence>
<dbReference type="InterPro" id="IPR011817">
    <property type="entry name" value="Uridylate_kinase"/>
</dbReference>
<keyword evidence="8" id="KW-0547">Nucleotide-binding</keyword>
<comment type="similarity">
    <text evidence="3">Belongs to the UMP kinase family.</text>
</comment>
<keyword evidence="9" id="KW-0418">Kinase</keyword>
<keyword evidence="7" id="KW-0808">Transferase</keyword>
<dbReference type="EMBL" id="LAZR01000166">
    <property type="protein sequence ID" value="KKN84862.1"/>
    <property type="molecule type" value="Genomic_DNA"/>
</dbReference>
<dbReference type="PANTHER" id="PTHR42833">
    <property type="entry name" value="URIDYLATE KINASE"/>
    <property type="match status" value="1"/>
</dbReference>
<evidence type="ECO:0000256" key="8">
    <source>
        <dbReference type="ARBA" id="ARBA00022741"/>
    </source>
</evidence>
<accession>A0A0F9UBY9</accession>
<evidence type="ECO:0000256" key="10">
    <source>
        <dbReference type="ARBA" id="ARBA00022840"/>
    </source>
</evidence>
<dbReference type="InterPro" id="IPR001048">
    <property type="entry name" value="Asp/Glu/Uridylate_kinase"/>
</dbReference>
<gene>
    <name evidence="15" type="ORF">LCGC14_0285280</name>
</gene>
<keyword evidence="10" id="KW-0067">ATP-binding</keyword>